<gene>
    <name evidence="2" type="primary">rexB</name>
    <name evidence="2" type="ORF">Poly59_19260</name>
</gene>
<dbReference type="InterPro" id="IPR011604">
    <property type="entry name" value="PDDEXK-like_dom_sf"/>
</dbReference>
<keyword evidence="2" id="KW-0067">ATP-binding</keyword>
<evidence type="ECO:0000259" key="1">
    <source>
        <dbReference type="Pfam" id="PF12705"/>
    </source>
</evidence>
<dbReference type="SUPFAM" id="SSF52540">
    <property type="entry name" value="P-loop containing nucleoside triphosphate hydrolases"/>
    <property type="match status" value="1"/>
</dbReference>
<keyword evidence="2" id="KW-0378">Hydrolase</keyword>
<dbReference type="EC" id="3.6.4.12" evidence="2"/>
<evidence type="ECO:0000313" key="3">
    <source>
        <dbReference type="Proteomes" id="UP000317977"/>
    </source>
</evidence>
<organism evidence="2 3">
    <name type="scientific">Rubripirellula reticaptiva</name>
    <dbReference type="NCBI Taxonomy" id="2528013"/>
    <lineage>
        <taxon>Bacteria</taxon>
        <taxon>Pseudomonadati</taxon>
        <taxon>Planctomycetota</taxon>
        <taxon>Planctomycetia</taxon>
        <taxon>Pirellulales</taxon>
        <taxon>Pirellulaceae</taxon>
        <taxon>Rubripirellula</taxon>
    </lineage>
</organism>
<dbReference type="GO" id="GO:0003678">
    <property type="term" value="F:DNA helicase activity"/>
    <property type="evidence" value="ECO:0007669"/>
    <property type="project" value="UniProtKB-EC"/>
</dbReference>
<feature type="domain" description="PD-(D/E)XK endonuclease-like" evidence="1">
    <location>
        <begin position="667"/>
        <end position="923"/>
    </location>
</feature>
<keyword evidence="3" id="KW-1185">Reference proteome</keyword>
<sequence>MFVGWDGPLLPRSVTTLTERFQRDHQLDLSGLLCVLPSARGSHRLQDLLSQYSEANSIELRQPDVTTIGSLAERLYEPTATLALEFEQTLAWAEVMRQMRSEELEPLIPTIPPPEPISPWLELAGMLRRLHEELASSQLTFRDVYDVSETESEKRRWKLLDHIFKNYLTSLANVGLADPHVERRKAVTADRCQTGKTVVLIGTSDLSGAMTAMLRNLHSDVLSIVAAPSSMADRFDEFGCVQTDRWTEHHLPIEDAHLISAGDVADQAMAVAESMAEFAVRYRADQVTVGVTDESQVGPIEVSLRGCGVQTFRHLGWTVSETAVGRLLDLTASHLQRRTWQSLAAMVRHADVCRFVTESLDEESSDRWLTELDKLLANHFPIRIGKPLPSKAVESHPLAIAAADAVAQWLAVFGDGGSGQEKASIASWSQVIGKWLTELYQPAEPPVSDDDDLDQQPAVTRDRTSMALDAATKLMERFADLNAGLDLDITGAAAIEMLAARLGDTRVVGTAKPDHVQILGWLDLALDDAPAMTVVGLNHPFVPGATTSDPFLPGSLRTKLRMADNERRYARDVYAMHLILSARKDIRFIVGKSKADGTPTPPSRLLAATPTEDAARRIRMLLGKPRSRTLIDHQWDQPPTENGIVIAGSKLEIPAFDLSGDEDIVKTMSVTAFRDYLACPYRFYLRHVLKLRPIDDQSGELAANQFGDLVHGALERFGESPDRDEEQASKIEKLLLEYLHEYAADFYGSDASTAVGIQVAQAERRLKAVAIVQAQRIAEGWKIHASEASVSEKEGAGVEVDGRRMGLRGRFDRIDFHQATGRWAILDYKTHGHKPEKKHLEKAGDGHRWIDLQLPLYRMMVPFLGIEAPPQEVSLGYFNVSEKDEETKINLAEFTEPQMSDAEQIIHHCIRQIWQRKFEPTSERVEFDDYSMILQTDVASRMLDQDDSWGSEGEGA</sequence>
<dbReference type="InterPro" id="IPR038726">
    <property type="entry name" value="PDDEXK_AddAB-type"/>
</dbReference>
<dbReference type="Pfam" id="PF12705">
    <property type="entry name" value="PDDEXK_1"/>
    <property type="match status" value="1"/>
</dbReference>
<dbReference type="Proteomes" id="UP000317977">
    <property type="component" value="Unassembled WGS sequence"/>
</dbReference>
<evidence type="ECO:0000313" key="2">
    <source>
        <dbReference type="EMBL" id="TWU55626.1"/>
    </source>
</evidence>
<protein>
    <submittedName>
        <fullName evidence="2">ATP-dependent helicase/deoxyribonuclease subunit B</fullName>
        <ecNumber evidence="2">3.6.4.12</ecNumber>
    </submittedName>
</protein>
<keyword evidence="2" id="KW-0347">Helicase</keyword>
<keyword evidence="2" id="KW-0547">Nucleotide-binding</keyword>
<dbReference type="Gene3D" id="3.90.320.10">
    <property type="match status" value="1"/>
</dbReference>
<dbReference type="EMBL" id="SJPX01000002">
    <property type="protein sequence ID" value="TWU55626.1"/>
    <property type="molecule type" value="Genomic_DNA"/>
</dbReference>
<name>A0A5C6F6C9_9BACT</name>
<reference evidence="2 3" key="1">
    <citation type="submission" date="2019-02" db="EMBL/GenBank/DDBJ databases">
        <title>Deep-cultivation of Planctomycetes and their phenomic and genomic characterization uncovers novel biology.</title>
        <authorList>
            <person name="Wiegand S."/>
            <person name="Jogler M."/>
            <person name="Boedeker C."/>
            <person name="Pinto D."/>
            <person name="Vollmers J."/>
            <person name="Rivas-Marin E."/>
            <person name="Kohn T."/>
            <person name="Peeters S.H."/>
            <person name="Heuer A."/>
            <person name="Rast P."/>
            <person name="Oberbeckmann S."/>
            <person name="Bunk B."/>
            <person name="Jeske O."/>
            <person name="Meyerdierks A."/>
            <person name="Storesund J.E."/>
            <person name="Kallscheuer N."/>
            <person name="Luecker S."/>
            <person name="Lage O.M."/>
            <person name="Pohl T."/>
            <person name="Merkel B.J."/>
            <person name="Hornburger P."/>
            <person name="Mueller R.-W."/>
            <person name="Bruemmer F."/>
            <person name="Labrenz M."/>
            <person name="Spormann A.M."/>
            <person name="Op Den Camp H."/>
            <person name="Overmann J."/>
            <person name="Amann R."/>
            <person name="Jetten M.S.M."/>
            <person name="Mascher T."/>
            <person name="Medema M.H."/>
            <person name="Devos D.P."/>
            <person name="Kaster A.-K."/>
            <person name="Ovreas L."/>
            <person name="Rohde M."/>
            <person name="Galperin M.Y."/>
            <person name="Jogler C."/>
        </authorList>
    </citation>
    <scope>NUCLEOTIDE SEQUENCE [LARGE SCALE GENOMIC DNA]</scope>
    <source>
        <strain evidence="2 3">Poly59</strain>
    </source>
</reference>
<dbReference type="SUPFAM" id="SSF52980">
    <property type="entry name" value="Restriction endonuclease-like"/>
    <property type="match status" value="1"/>
</dbReference>
<dbReference type="InterPro" id="IPR027417">
    <property type="entry name" value="P-loop_NTPase"/>
</dbReference>
<dbReference type="InterPro" id="IPR011335">
    <property type="entry name" value="Restrct_endonuc-II-like"/>
</dbReference>
<comment type="caution">
    <text evidence="2">The sequence shown here is derived from an EMBL/GenBank/DDBJ whole genome shotgun (WGS) entry which is preliminary data.</text>
</comment>
<dbReference type="GO" id="GO:0016787">
    <property type="term" value="F:hydrolase activity"/>
    <property type="evidence" value="ECO:0007669"/>
    <property type="project" value="UniProtKB-KW"/>
</dbReference>
<proteinExistence type="predicted"/>
<dbReference type="AlphaFoldDB" id="A0A5C6F6C9"/>
<accession>A0A5C6F6C9</accession>